<keyword evidence="1" id="KW-0812">Transmembrane</keyword>
<proteinExistence type="predicted"/>
<sequence>MAMLNSVSVGASVAVARRTVILGGFIVVRFVLELGQWSHRH</sequence>
<feature type="transmembrane region" description="Helical" evidence="1">
    <location>
        <begin position="12"/>
        <end position="32"/>
    </location>
</feature>
<keyword evidence="1" id="KW-1133">Transmembrane helix</keyword>
<dbReference type="EMBL" id="CZRL01000106">
    <property type="protein sequence ID" value="CUS54826.1"/>
    <property type="molecule type" value="Genomic_DNA"/>
</dbReference>
<evidence type="ECO:0000256" key="1">
    <source>
        <dbReference type="SAM" id="Phobius"/>
    </source>
</evidence>
<keyword evidence="1" id="KW-0472">Membrane</keyword>
<name>A0A161K6N5_9ZZZZ</name>
<reference evidence="2" key="1">
    <citation type="submission" date="2015-10" db="EMBL/GenBank/DDBJ databases">
        <authorList>
            <person name="Gilbert D.G."/>
        </authorList>
    </citation>
    <scope>NUCLEOTIDE SEQUENCE</scope>
</reference>
<evidence type="ECO:0000313" key="2">
    <source>
        <dbReference type="EMBL" id="CUS54826.1"/>
    </source>
</evidence>
<organism evidence="2">
    <name type="scientific">hydrothermal vent metagenome</name>
    <dbReference type="NCBI Taxonomy" id="652676"/>
    <lineage>
        <taxon>unclassified sequences</taxon>
        <taxon>metagenomes</taxon>
        <taxon>ecological metagenomes</taxon>
    </lineage>
</organism>
<protein>
    <submittedName>
        <fullName evidence="2">Uncharacterized protein</fullName>
    </submittedName>
</protein>
<accession>A0A161K6N5</accession>
<dbReference type="AlphaFoldDB" id="A0A161K6N5"/>
<gene>
    <name evidence="2" type="ORF">MGWOODY_XGa1816</name>
</gene>